<proteinExistence type="inferred from homology"/>
<keyword evidence="4" id="KW-0067">ATP-binding</keyword>
<dbReference type="SUPFAM" id="SSF56112">
    <property type="entry name" value="Protein kinase-like (PK-like)"/>
    <property type="match status" value="1"/>
</dbReference>
<evidence type="ECO:0000259" key="5">
    <source>
        <dbReference type="PROSITE" id="PS50011"/>
    </source>
</evidence>
<dbReference type="EC" id="2.7.11.1" evidence="2"/>
<reference evidence="6 7" key="1">
    <citation type="submission" date="2019-09" db="EMBL/GenBank/DDBJ databases">
        <title>Bird 10,000 Genomes (B10K) Project - Family phase.</title>
        <authorList>
            <person name="Zhang G."/>
        </authorList>
    </citation>
    <scope>NUCLEOTIDE SEQUENCE [LARGE SCALE GENOMIC DNA]</scope>
    <source>
        <strain evidence="6">B10K-DU-001-24</strain>
        <tissue evidence="6">Muscle</tissue>
    </source>
</reference>
<keyword evidence="7" id="KW-1185">Reference proteome</keyword>
<organism evidence="6 7">
    <name type="scientific">Psilopogon haemacephalus</name>
    <name type="common">coppersmith barbet</name>
    <dbReference type="NCBI Taxonomy" id="2585815"/>
    <lineage>
        <taxon>Eukaryota</taxon>
        <taxon>Metazoa</taxon>
        <taxon>Chordata</taxon>
        <taxon>Craniata</taxon>
        <taxon>Vertebrata</taxon>
        <taxon>Euteleostomi</taxon>
        <taxon>Archelosauria</taxon>
        <taxon>Archosauria</taxon>
        <taxon>Dinosauria</taxon>
        <taxon>Saurischia</taxon>
        <taxon>Theropoda</taxon>
        <taxon>Coelurosauria</taxon>
        <taxon>Aves</taxon>
        <taxon>Neognathae</taxon>
        <taxon>Neoaves</taxon>
        <taxon>Telluraves</taxon>
        <taxon>Coraciimorphae</taxon>
        <taxon>Piciformes</taxon>
        <taxon>Megalaimidae</taxon>
        <taxon>Psilopogon</taxon>
    </lineage>
</organism>
<dbReference type="PROSITE" id="PS50011">
    <property type="entry name" value="PROTEIN_KINASE_DOM"/>
    <property type="match status" value="1"/>
</dbReference>
<feature type="domain" description="Protein kinase" evidence="5">
    <location>
        <begin position="1"/>
        <end position="81"/>
    </location>
</feature>
<dbReference type="PANTHER" id="PTHR45832">
    <property type="entry name" value="SERINE/THREONINE-PROTEIN KINASE SAMKA-RELATED-RELATED"/>
    <property type="match status" value="1"/>
</dbReference>
<protein>
    <recommendedName>
        <fullName evidence="2">non-specific serine/threonine protein kinase</fullName>
        <ecNumber evidence="2">2.7.11.1</ecNumber>
    </recommendedName>
</protein>
<evidence type="ECO:0000256" key="2">
    <source>
        <dbReference type="ARBA" id="ARBA00012513"/>
    </source>
</evidence>
<accession>A0A7K9CAT6</accession>
<evidence type="ECO:0000313" key="6">
    <source>
        <dbReference type="EMBL" id="NXG49218.1"/>
    </source>
</evidence>
<dbReference type="EMBL" id="VWZI01015489">
    <property type="protein sequence ID" value="NXG49218.1"/>
    <property type="molecule type" value="Genomic_DNA"/>
</dbReference>
<dbReference type="AlphaFoldDB" id="A0A7K9CAT6"/>
<dbReference type="GO" id="GO:0005524">
    <property type="term" value="F:ATP binding"/>
    <property type="evidence" value="ECO:0007669"/>
    <property type="project" value="UniProtKB-KW"/>
</dbReference>
<dbReference type="InterPro" id="IPR000719">
    <property type="entry name" value="Prot_kinase_dom"/>
</dbReference>
<dbReference type="OrthoDB" id="8693905at2759"/>
<dbReference type="Pfam" id="PF00069">
    <property type="entry name" value="Pkinase"/>
    <property type="match status" value="1"/>
</dbReference>
<dbReference type="Gene3D" id="3.30.200.20">
    <property type="entry name" value="Phosphorylase Kinase, domain 1"/>
    <property type="match status" value="1"/>
</dbReference>
<keyword evidence="3" id="KW-0547">Nucleotide-binding</keyword>
<evidence type="ECO:0000256" key="1">
    <source>
        <dbReference type="ARBA" id="ARBA00008874"/>
    </source>
</evidence>
<evidence type="ECO:0000313" key="7">
    <source>
        <dbReference type="Proteomes" id="UP000574528"/>
    </source>
</evidence>
<feature type="non-terminal residue" evidence="6">
    <location>
        <position position="1"/>
    </location>
</feature>
<name>A0A7K9CAT6_9PICI</name>
<dbReference type="GO" id="GO:0004674">
    <property type="term" value="F:protein serine/threonine kinase activity"/>
    <property type="evidence" value="ECO:0007669"/>
    <property type="project" value="UniProtKB-EC"/>
</dbReference>
<sequence length="81" mass="9240">QVAIKHLNVQEQPKAALLNEITIMRENKNQNIVNYLDRQVVLYMVGNEFWLVMEYMSGGSLADVLEKTLLDEGETAAVCRE</sequence>
<comment type="caution">
    <text evidence="6">The sequence shown here is derived from an EMBL/GenBank/DDBJ whole genome shotgun (WGS) entry which is preliminary data.</text>
</comment>
<dbReference type="Proteomes" id="UP000574528">
    <property type="component" value="Unassembled WGS sequence"/>
</dbReference>
<keyword evidence="6" id="KW-0808">Transferase</keyword>
<dbReference type="PANTHER" id="PTHR45832:SF22">
    <property type="entry name" value="SERINE_THREONINE-PROTEIN KINASE SAMKA-RELATED"/>
    <property type="match status" value="1"/>
</dbReference>
<gene>
    <name evidence="6" type="primary">Pak3_2</name>
    <name evidence="6" type="ORF">PSIHAE_R04520</name>
</gene>
<feature type="non-terminal residue" evidence="6">
    <location>
        <position position="81"/>
    </location>
</feature>
<evidence type="ECO:0000256" key="4">
    <source>
        <dbReference type="ARBA" id="ARBA00022840"/>
    </source>
</evidence>
<comment type="similarity">
    <text evidence="1">Belongs to the protein kinase superfamily. STE Ser/Thr protein kinase family. STE20 subfamily.</text>
</comment>
<evidence type="ECO:0000256" key="3">
    <source>
        <dbReference type="ARBA" id="ARBA00022741"/>
    </source>
</evidence>
<dbReference type="InterPro" id="IPR011009">
    <property type="entry name" value="Kinase-like_dom_sf"/>
</dbReference>
<keyword evidence="6" id="KW-0418">Kinase</keyword>
<dbReference type="InterPro" id="IPR051931">
    <property type="entry name" value="PAK3-like"/>
</dbReference>